<evidence type="ECO:0000313" key="3">
    <source>
        <dbReference type="EMBL" id="KNC47384.1"/>
    </source>
</evidence>
<evidence type="ECO:0000256" key="2">
    <source>
        <dbReference type="SAM" id="MobiDB-lite"/>
    </source>
</evidence>
<feature type="coiled-coil region" evidence="1">
    <location>
        <begin position="301"/>
        <end position="392"/>
    </location>
</feature>
<dbReference type="Proteomes" id="UP000054408">
    <property type="component" value="Unassembled WGS sequence"/>
</dbReference>
<dbReference type="EMBL" id="GL349446">
    <property type="protein sequence ID" value="KNC47384.1"/>
    <property type="molecule type" value="Genomic_DNA"/>
</dbReference>
<accession>A0A0L0D4X6</accession>
<name>A0A0L0D4X6_THETB</name>
<dbReference type="RefSeq" id="XP_013759722.1">
    <property type="nucleotide sequence ID" value="XM_013904268.1"/>
</dbReference>
<feature type="region of interest" description="Disordered" evidence="2">
    <location>
        <begin position="437"/>
        <end position="458"/>
    </location>
</feature>
<proteinExistence type="predicted"/>
<gene>
    <name evidence="3" type="ORF">AMSG_03818</name>
</gene>
<evidence type="ECO:0000313" key="4">
    <source>
        <dbReference type="Proteomes" id="UP000054408"/>
    </source>
</evidence>
<feature type="region of interest" description="Disordered" evidence="2">
    <location>
        <begin position="154"/>
        <end position="268"/>
    </location>
</feature>
<dbReference type="AlphaFoldDB" id="A0A0L0D4X6"/>
<dbReference type="GeneID" id="25563391"/>
<sequence length="458" mass="48307">MEASTACEHVLSGVESALAAAAARGDMLSAENAAGAAGASVCDDGPGCWTGDGASESADRWEAGETDGEGDADGEGEGFEFEFEYVYDDEEDVIGDGTDLSNETGGGWEEVDVADDGISGAVEEVSVSRASAPGGHGNAVEPLEVTSADHGRVDEEFDGTSADHGGVDEELDGTPADRDLADQSLDGTSADRDLADQSLDGTSADRDLADQSLDGTSADHDLADQSLDGTSADRDLADQSLDGTSADRDLADQSLDGTPADHDLADQSLNSTSADHDLANQLFDGTSADHDVVDEGRNSDMARLHRIIESLTQELALTRERARVRSEREAATPPSHAAQTHLRVAELQSRIGELEHALHMEQRARREAEDEADRLRDSLRATLDELLCAEREIEAKSKGLVAAHDTLAKLADELVVSDAHVRDLHNKLVSAAYASTSADLGRSPPRLRPELLPDPIFS</sequence>
<reference evidence="3 4" key="1">
    <citation type="submission" date="2010-05" db="EMBL/GenBank/DDBJ databases">
        <title>The Genome Sequence of Thecamonas trahens ATCC 50062.</title>
        <authorList>
            <consortium name="The Broad Institute Genome Sequencing Platform"/>
            <person name="Russ C."/>
            <person name="Cuomo C."/>
            <person name="Shea T."/>
            <person name="Young S.K."/>
            <person name="Zeng Q."/>
            <person name="Koehrsen M."/>
            <person name="Haas B."/>
            <person name="Borodovsky M."/>
            <person name="Guigo R."/>
            <person name="Alvarado L."/>
            <person name="Berlin A."/>
            <person name="Bochicchio J."/>
            <person name="Borenstein D."/>
            <person name="Chapman S."/>
            <person name="Chen Z."/>
            <person name="Freedman E."/>
            <person name="Gellesch M."/>
            <person name="Goldberg J."/>
            <person name="Griggs A."/>
            <person name="Gujja S."/>
            <person name="Heilman E."/>
            <person name="Heiman D."/>
            <person name="Hepburn T."/>
            <person name="Howarth C."/>
            <person name="Jen D."/>
            <person name="Larson L."/>
            <person name="Mehta T."/>
            <person name="Park D."/>
            <person name="Pearson M."/>
            <person name="Roberts A."/>
            <person name="Saif S."/>
            <person name="Shenoy N."/>
            <person name="Sisk P."/>
            <person name="Stolte C."/>
            <person name="Sykes S."/>
            <person name="Thomson T."/>
            <person name="Walk T."/>
            <person name="White J."/>
            <person name="Yandava C."/>
            <person name="Burger G."/>
            <person name="Gray M.W."/>
            <person name="Holland P.W.H."/>
            <person name="King N."/>
            <person name="Lang F.B.F."/>
            <person name="Roger A.J."/>
            <person name="Ruiz-Trillo I."/>
            <person name="Lander E."/>
            <person name="Nusbaum C."/>
        </authorList>
    </citation>
    <scope>NUCLEOTIDE SEQUENCE [LARGE SCALE GENOMIC DNA]</scope>
    <source>
        <strain evidence="3 4">ATCC 50062</strain>
    </source>
</reference>
<organism evidence="3 4">
    <name type="scientific">Thecamonas trahens ATCC 50062</name>
    <dbReference type="NCBI Taxonomy" id="461836"/>
    <lineage>
        <taxon>Eukaryota</taxon>
        <taxon>Apusozoa</taxon>
        <taxon>Apusomonadida</taxon>
        <taxon>Apusomonadidae</taxon>
        <taxon>Thecamonas</taxon>
    </lineage>
</organism>
<protein>
    <submittedName>
        <fullName evidence="3">Uncharacterized protein</fullName>
    </submittedName>
</protein>
<feature type="region of interest" description="Disordered" evidence="2">
    <location>
        <begin position="34"/>
        <end position="76"/>
    </location>
</feature>
<keyword evidence="4" id="KW-1185">Reference proteome</keyword>
<keyword evidence="1" id="KW-0175">Coiled coil</keyword>
<evidence type="ECO:0000256" key="1">
    <source>
        <dbReference type="SAM" id="Coils"/>
    </source>
</evidence>
<feature type="compositionally biased region" description="Acidic residues" evidence="2">
    <location>
        <begin position="64"/>
        <end position="76"/>
    </location>
</feature>